<name>A0A975SPB8_9RHOO</name>
<dbReference type="Proteomes" id="UP000683428">
    <property type="component" value="Chromosome"/>
</dbReference>
<reference evidence="1" key="1">
    <citation type="submission" date="2020-11" db="EMBL/GenBank/DDBJ databases">
        <title>Azospira inquinata sp. nov.</title>
        <authorList>
            <person name="Moe W.M."/>
            <person name="Mikes M.C."/>
        </authorList>
    </citation>
    <scope>NUCLEOTIDE SEQUENCE</scope>
    <source>
        <strain evidence="1">Azo-3</strain>
    </source>
</reference>
<sequence>MKKRFIEEQIIGFPSAEESPVTVNEQAQQIAKGNLTNSAITATQRNTGRFGQVTDIVVPDDRGVRYNAKAKFIGFLEPPKK</sequence>
<protein>
    <submittedName>
        <fullName evidence="1">Uncharacterized protein</fullName>
    </submittedName>
</protein>
<dbReference type="AlphaFoldDB" id="A0A975SPB8"/>
<dbReference type="KEGG" id="aiq:Azoinq_05400"/>
<proteinExistence type="predicted"/>
<gene>
    <name evidence="1" type="ORF">Azoinq_05400</name>
</gene>
<dbReference type="EMBL" id="CP064782">
    <property type="protein sequence ID" value="QWT50035.1"/>
    <property type="molecule type" value="Genomic_DNA"/>
</dbReference>
<accession>A0A975SPB8</accession>
<organism evidence="1 2">
    <name type="scientific">Azospira inquinata</name>
    <dbReference type="NCBI Taxonomy" id="2785627"/>
    <lineage>
        <taxon>Bacteria</taxon>
        <taxon>Pseudomonadati</taxon>
        <taxon>Pseudomonadota</taxon>
        <taxon>Betaproteobacteria</taxon>
        <taxon>Rhodocyclales</taxon>
        <taxon>Rhodocyclaceae</taxon>
        <taxon>Azospira</taxon>
    </lineage>
</organism>
<dbReference type="RefSeq" id="WP_216131368.1">
    <property type="nucleotide sequence ID" value="NZ_CP064782.1"/>
</dbReference>
<keyword evidence="2" id="KW-1185">Reference proteome</keyword>
<evidence type="ECO:0000313" key="2">
    <source>
        <dbReference type="Proteomes" id="UP000683428"/>
    </source>
</evidence>
<evidence type="ECO:0000313" key="1">
    <source>
        <dbReference type="EMBL" id="QWT50035.1"/>
    </source>
</evidence>